<keyword evidence="1" id="KW-0378">Hydrolase</keyword>
<dbReference type="SMART" id="SM00487">
    <property type="entry name" value="DEXDc"/>
    <property type="match status" value="1"/>
</dbReference>
<proteinExistence type="predicted"/>
<dbReference type="InterPro" id="IPR050496">
    <property type="entry name" value="SNF2_RAD54_helicase_repair"/>
</dbReference>
<dbReference type="InterPro" id="IPR000330">
    <property type="entry name" value="SNF2_N"/>
</dbReference>
<reference evidence="1" key="2">
    <citation type="submission" date="2022-04" db="EMBL/GenBank/DDBJ databases">
        <authorList>
            <person name="Bromfield E.S.P."/>
            <person name="Cloutier S."/>
        </authorList>
    </citation>
    <scope>NUCLEOTIDE SEQUENCE</scope>
    <source>
        <strain evidence="1">1S5</strain>
    </source>
</reference>
<dbReference type="InterPro" id="IPR027417">
    <property type="entry name" value="P-loop_NTPase"/>
</dbReference>
<dbReference type="AlphaFoldDB" id="A0A8T5VQI9"/>
<dbReference type="RefSeq" id="WP_224580931.1">
    <property type="nucleotide sequence ID" value="NZ_CP096255.1"/>
</dbReference>
<keyword evidence="1" id="KW-0067">ATP-binding</keyword>
<keyword evidence="1" id="KW-0547">Nucleotide-binding</keyword>
<reference evidence="1" key="1">
    <citation type="journal article" date="2017" name="Syst. Appl. Microbiol.">
        <title>Soybeans inoculated with root zone soils of Canadian native legumes harbour diverse and novel Bradyrhizobium spp. that possess agricultural potential.</title>
        <authorList>
            <person name="Bromfield E.S.P."/>
            <person name="Cloutier S."/>
            <person name="Tambong J.T."/>
            <person name="Tran Thi T.V."/>
        </authorList>
    </citation>
    <scope>NUCLEOTIDE SEQUENCE</scope>
    <source>
        <strain evidence="1">1S5</strain>
    </source>
</reference>
<dbReference type="PROSITE" id="PS51192">
    <property type="entry name" value="HELICASE_ATP_BIND_1"/>
    <property type="match status" value="1"/>
</dbReference>
<keyword evidence="1" id="KW-0347">Helicase</keyword>
<dbReference type="InterPro" id="IPR038718">
    <property type="entry name" value="SNF2-like_sf"/>
</dbReference>
<protein>
    <submittedName>
        <fullName evidence="1">DEAD/DEAH box helicase</fullName>
    </submittedName>
</protein>
<dbReference type="Gene3D" id="3.40.50.300">
    <property type="entry name" value="P-loop containing nucleotide triphosphate hydrolases"/>
    <property type="match status" value="1"/>
</dbReference>
<dbReference type="InterPro" id="IPR014001">
    <property type="entry name" value="Helicase_ATP-bd"/>
</dbReference>
<evidence type="ECO:0000313" key="1">
    <source>
        <dbReference type="EMBL" id="UPT88797.1"/>
    </source>
</evidence>
<dbReference type="SUPFAM" id="SSF52540">
    <property type="entry name" value="P-loop containing nucleoside triphosphate hydrolases"/>
    <property type="match status" value="2"/>
</dbReference>
<dbReference type="Pfam" id="PF00176">
    <property type="entry name" value="SNF2-rel_dom"/>
    <property type="match status" value="1"/>
</dbReference>
<dbReference type="GO" id="GO:0004386">
    <property type="term" value="F:helicase activity"/>
    <property type="evidence" value="ECO:0007669"/>
    <property type="project" value="UniProtKB-KW"/>
</dbReference>
<dbReference type="Proteomes" id="UP000551709">
    <property type="component" value="Chromosome"/>
</dbReference>
<accession>A0A8T5VQI9</accession>
<dbReference type="PANTHER" id="PTHR45629:SF7">
    <property type="entry name" value="DNA EXCISION REPAIR PROTEIN ERCC-6-RELATED"/>
    <property type="match status" value="1"/>
</dbReference>
<organism evidence="1 2">
    <name type="scientific">Bradyrhizobium barranii subsp. apii</name>
    <dbReference type="NCBI Taxonomy" id="2819348"/>
    <lineage>
        <taxon>Bacteria</taxon>
        <taxon>Pseudomonadati</taxon>
        <taxon>Pseudomonadota</taxon>
        <taxon>Alphaproteobacteria</taxon>
        <taxon>Hyphomicrobiales</taxon>
        <taxon>Nitrobacteraceae</taxon>
        <taxon>Bradyrhizobium</taxon>
        <taxon>Bradyrhizobium barranii</taxon>
    </lineage>
</organism>
<gene>
    <name evidence="1" type="ORF">HAP41_0000007145</name>
</gene>
<dbReference type="Gene3D" id="3.40.50.10810">
    <property type="entry name" value="Tandem AAA-ATPase domain"/>
    <property type="match status" value="1"/>
</dbReference>
<name>A0A8T5VQI9_9BRAD</name>
<sequence length="451" mass="51079">MAAAQGLQTKILRRAKSYQHYTVYRAALEWGLTDPIVIESRDDFKSEFRWKGRLEPFHHQVQNLITFCRRLPVTLLADDVGLGKTISAGLVASELMARNRVAKILIVAPKLLGPQWKDELGTKFDIPGEVVTGSKLVSADPDEMGAVITTYHSARVHLDKIPDDRFDMLVLDEAHKLRNLYGVDPTPQVAKVFHRALQRRRFRYVLMLTATPIQNRLWDLYSLVELLTVARGHENLFGNEGVFARRFIDDKRENARVLKPEAREEFRKIVYGYMSRVRRGDANLDFPERKIQLHKVTPSEEELALINAIAKPIQKLNRLAQISILQALTSSPHALMAQLQTMARNEMVPRELAETVKAIVTPMRTSAKLEGLRQLVSMLKQQTPTGWRMVVFTGRRETQTTIQALELGLKVGIINGSSGQRNQETIARFRADPPEIRAIVSTEDAALLAGR</sequence>
<evidence type="ECO:0000313" key="2">
    <source>
        <dbReference type="Proteomes" id="UP000551709"/>
    </source>
</evidence>
<dbReference type="PANTHER" id="PTHR45629">
    <property type="entry name" value="SNF2/RAD54 FAMILY MEMBER"/>
    <property type="match status" value="1"/>
</dbReference>
<dbReference type="EMBL" id="CP096255">
    <property type="protein sequence ID" value="UPT88797.1"/>
    <property type="molecule type" value="Genomic_DNA"/>
</dbReference>
<dbReference type="GO" id="GO:0005524">
    <property type="term" value="F:ATP binding"/>
    <property type="evidence" value="ECO:0007669"/>
    <property type="project" value="InterPro"/>
</dbReference>